<dbReference type="OrthoDB" id="3816339at2759"/>
<proteinExistence type="predicted"/>
<protein>
    <submittedName>
        <fullName evidence="2">Uncharacterized protein</fullName>
    </submittedName>
</protein>
<reference evidence="2" key="1">
    <citation type="journal article" date="2020" name="Stud. Mycol.">
        <title>101 Dothideomycetes genomes: a test case for predicting lifestyles and emergence of pathogens.</title>
        <authorList>
            <person name="Haridas S."/>
            <person name="Albert R."/>
            <person name="Binder M."/>
            <person name="Bloem J."/>
            <person name="Labutti K."/>
            <person name="Salamov A."/>
            <person name="Andreopoulos B."/>
            <person name="Baker S."/>
            <person name="Barry K."/>
            <person name="Bills G."/>
            <person name="Bluhm B."/>
            <person name="Cannon C."/>
            <person name="Castanera R."/>
            <person name="Culley D."/>
            <person name="Daum C."/>
            <person name="Ezra D."/>
            <person name="Gonzalez J."/>
            <person name="Henrissat B."/>
            <person name="Kuo A."/>
            <person name="Liang C."/>
            <person name="Lipzen A."/>
            <person name="Lutzoni F."/>
            <person name="Magnuson J."/>
            <person name="Mondo S."/>
            <person name="Nolan M."/>
            <person name="Ohm R."/>
            <person name="Pangilinan J."/>
            <person name="Park H.-J."/>
            <person name="Ramirez L."/>
            <person name="Alfaro M."/>
            <person name="Sun H."/>
            <person name="Tritt A."/>
            <person name="Yoshinaga Y."/>
            <person name="Zwiers L.-H."/>
            <person name="Turgeon B."/>
            <person name="Goodwin S."/>
            <person name="Spatafora J."/>
            <person name="Crous P."/>
            <person name="Grigoriev I."/>
        </authorList>
    </citation>
    <scope>NUCLEOTIDE SEQUENCE</scope>
    <source>
        <strain evidence="2">CBS 260.36</strain>
    </source>
</reference>
<sequence length="197" mass="21759">MLSSAPLSSNIYNNLPQANDQTPPEQRILQSVGELFIKHNVHGSFGVALLHKHFDMAEHEIMVHKGLICSPEITTASANEDLSGRSFFLSDGRFQAYEYQDGSAQGDDLPPAFLDALRAHLVRNELSQILALTRIVAHAPPLMEHCGAGRTHVCDVAEQTILPAEATEWKFDVRDGSSAVFVMRACKRDRKGNHKNS</sequence>
<dbReference type="EMBL" id="ML996088">
    <property type="protein sequence ID" value="KAF2151065.1"/>
    <property type="molecule type" value="Genomic_DNA"/>
</dbReference>
<accession>A0A9P4MEE0</accession>
<dbReference type="Proteomes" id="UP000799439">
    <property type="component" value="Unassembled WGS sequence"/>
</dbReference>
<comment type="caution">
    <text evidence="2">The sequence shown here is derived from an EMBL/GenBank/DDBJ whole genome shotgun (WGS) entry which is preliminary data.</text>
</comment>
<organism evidence="2 3">
    <name type="scientific">Myriangium duriaei CBS 260.36</name>
    <dbReference type="NCBI Taxonomy" id="1168546"/>
    <lineage>
        <taxon>Eukaryota</taxon>
        <taxon>Fungi</taxon>
        <taxon>Dikarya</taxon>
        <taxon>Ascomycota</taxon>
        <taxon>Pezizomycotina</taxon>
        <taxon>Dothideomycetes</taxon>
        <taxon>Dothideomycetidae</taxon>
        <taxon>Myriangiales</taxon>
        <taxon>Myriangiaceae</taxon>
        <taxon>Myriangium</taxon>
    </lineage>
</organism>
<evidence type="ECO:0000313" key="3">
    <source>
        <dbReference type="Proteomes" id="UP000799439"/>
    </source>
</evidence>
<keyword evidence="3" id="KW-1185">Reference proteome</keyword>
<gene>
    <name evidence="2" type="ORF">K461DRAFT_165877</name>
</gene>
<evidence type="ECO:0000256" key="1">
    <source>
        <dbReference type="SAM" id="MobiDB-lite"/>
    </source>
</evidence>
<feature type="region of interest" description="Disordered" evidence="1">
    <location>
        <begin position="1"/>
        <end position="23"/>
    </location>
</feature>
<evidence type="ECO:0000313" key="2">
    <source>
        <dbReference type="EMBL" id="KAF2151065.1"/>
    </source>
</evidence>
<dbReference type="AlphaFoldDB" id="A0A9P4MEE0"/>
<name>A0A9P4MEE0_9PEZI</name>